<sequence>FSSINTKGNGLHFSYRHLQCVEEIWHSFLPPVTMNHWWTCTTGNGELGFSTFSVNFSCLYRGAGGGNGKSSNMTLN</sequence>
<dbReference type="AlphaFoldDB" id="A0A8J2LVW1"/>
<dbReference type="EMBL" id="CAJVCH010571478">
    <property type="protein sequence ID" value="CAG7837607.1"/>
    <property type="molecule type" value="Genomic_DNA"/>
</dbReference>
<protein>
    <submittedName>
        <fullName evidence="1">Uncharacterized protein</fullName>
    </submittedName>
</protein>
<name>A0A8J2LVW1_9HEXA</name>
<evidence type="ECO:0000313" key="1">
    <source>
        <dbReference type="EMBL" id="CAG7837607.1"/>
    </source>
</evidence>
<comment type="caution">
    <text evidence="1">The sequence shown here is derived from an EMBL/GenBank/DDBJ whole genome shotgun (WGS) entry which is preliminary data.</text>
</comment>
<organism evidence="1 2">
    <name type="scientific">Allacma fusca</name>
    <dbReference type="NCBI Taxonomy" id="39272"/>
    <lineage>
        <taxon>Eukaryota</taxon>
        <taxon>Metazoa</taxon>
        <taxon>Ecdysozoa</taxon>
        <taxon>Arthropoda</taxon>
        <taxon>Hexapoda</taxon>
        <taxon>Collembola</taxon>
        <taxon>Symphypleona</taxon>
        <taxon>Sminthuridae</taxon>
        <taxon>Allacma</taxon>
    </lineage>
</organism>
<proteinExistence type="predicted"/>
<gene>
    <name evidence="1" type="ORF">AFUS01_LOCUS46694</name>
</gene>
<feature type="non-terminal residue" evidence="1">
    <location>
        <position position="1"/>
    </location>
</feature>
<dbReference type="Proteomes" id="UP000708208">
    <property type="component" value="Unassembled WGS sequence"/>
</dbReference>
<evidence type="ECO:0000313" key="2">
    <source>
        <dbReference type="Proteomes" id="UP000708208"/>
    </source>
</evidence>
<accession>A0A8J2LVW1</accession>
<reference evidence="1" key="1">
    <citation type="submission" date="2021-06" db="EMBL/GenBank/DDBJ databases">
        <authorList>
            <person name="Hodson N. C."/>
            <person name="Mongue J. A."/>
            <person name="Jaron S. K."/>
        </authorList>
    </citation>
    <scope>NUCLEOTIDE SEQUENCE</scope>
</reference>
<keyword evidence="2" id="KW-1185">Reference proteome</keyword>